<feature type="transmembrane region" description="Helical" evidence="1">
    <location>
        <begin position="7"/>
        <end position="25"/>
    </location>
</feature>
<keyword evidence="1" id="KW-1133">Transmembrane helix</keyword>
<dbReference type="RefSeq" id="WP_027828136.1">
    <property type="nucleotide sequence ID" value="NZ_AUEH01000013.1"/>
</dbReference>
<organism evidence="2 3">
    <name type="scientific">Schleiferilactobacillus harbinensis DSM 16991</name>
    <dbReference type="NCBI Taxonomy" id="1122147"/>
    <lineage>
        <taxon>Bacteria</taxon>
        <taxon>Bacillati</taxon>
        <taxon>Bacillota</taxon>
        <taxon>Bacilli</taxon>
        <taxon>Lactobacillales</taxon>
        <taxon>Lactobacillaceae</taxon>
        <taxon>Schleiferilactobacillus</taxon>
    </lineage>
</organism>
<dbReference type="AlphaFoldDB" id="A0A0R1XCR7"/>
<feature type="transmembrane region" description="Helical" evidence="1">
    <location>
        <begin position="94"/>
        <end position="114"/>
    </location>
</feature>
<feature type="transmembrane region" description="Helical" evidence="1">
    <location>
        <begin position="64"/>
        <end position="82"/>
    </location>
</feature>
<dbReference type="PATRIC" id="fig|1122147.4.peg.2396"/>
<name>A0A0R1XCR7_9LACO</name>
<dbReference type="EMBL" id="AZFW01000040">
    <property type="protein sequence ID" value="KRM27854.1"/>
    <property type="molecule type" value="Genomic_DNA"/>
</dbReference>
<evidence type="ECO:0000256" key="1">
    <source>
        <dbReference type="SAM" id="Phobius"/>
    </source>
</evidence>
<proteinExistence type="predicted"/>
<evidence type="ECO:0000313" key="3">
    <source>
        <dbReference type="Proteomes" id="UP000050949"/>
    </source>
</evidence>
<keyword evidence="1" id="KW-0812">Transmembrane</keyword>
<sequence>MQKAKVFGFYVAVITTLCLLVLHLVNVSPFADPTSEMLLLLGLTCAPALFAAGKTYAERWSRHFLLPLFSIIIIGLVLLLIYTRKSIIQSGQVVNMVLPLLFLITGAFLSGLIAEK</sequence>
<evidence type="ECO:0000313" key="2">
    <source>
        <dbReference type="EMBL" id="KRM27854.1"/>
    </source>
</evidence>
<comment type="caution">
    <text evidence="2">The sequence shown here is derived from an EMBL/GenBank/DDBJ whole genome shotgun (WGS) entry which is preliminary data.</text>
</comment>
<reference evidence="2 3" key="1">
    <citation type="journal article" date="2015" name="Genome Announc.">
        <title>Expanding the biotechnology potential of lactobacilli through comparative genomics of 213 strains and associated genera.</title>
        <authorList>
            <person name="Sun Z."/>
            <person name="Harris H.M."/>
            <person name="McCann A."/>
            <person name="Guo C."/>
            <person name="Argimon S."/>
            <person name="Zhang W."/>
            <person name="Yang X."/>
            <person name="Jeffery I.B."/>
            <person name="Cooney J.C."/>
            <person name="Kagawa T.F."/>
            <person name="Liu W."/>
            <person name="Song Y."/>
            <person name="Salvetti E."/>
            <person name="Wrobel A."/>
            <person name="Rasinkangas P."/>
            <person name="Parkhill J."/>
            <person name="Rea M.C."/>
            <person name="O'Sullivan O."/>
            <person name="Ritari J."/>
            <person name="Douillard F.P."/>
            <person name="Paul Ross R."/>
            <person name="Yang R."/>
            <person name="Briner A.E."/>
            <person name="Felis G.E."/>
            <person name="de Vos W.M."/>
            <person name="Barrangou R."/>
            <person name="Klaenhammer T.R."/>
            <person name="Caufield P.W."/>
            <person name="Cui Y."/>
            <person name="Zhang H."/>
            <person name="O'Toole P.W."/>
        </authorList>
    </citation>
    <scope>NUCLEOTIDE SEQUENCE [LARGE SCALE GENOMIC DNA]</scope>
    <source>
        <strain evidence="2 3">DSM 16991</strain>
    </source>
</reference>
<gene>
    <name evidence="2" type="ORF">FC91_GL002317</name>
</gene>
<keyword evidence="1" id="KW-0472">Membrane</keyword>
<accession>A0A0R1XCR7</accession>
<feature type="transmembrane region" description="Helical" evidence="1">
    <location>
        <begin position="37"/>
        <end position="57"/>
    </location>
</feature>
<protein>
    <submittedName>
        <fullName evidence="2">Uncharacterized protein</fullName>
    </submittedName>
</protein>
<dbReference type="Proteomes" id="UP000050949">
    <property type="component" value="Unassembled WGS sequence"/>
</dbReference>